<name>A0A0N4YHL8_NIPBR</name>
<evidence type="ECO:0000313" key="3">
    <source>
        <dbReference type="WBParaSite" id="NBR_0001636301-mRNA-1"/>
    </source>
</evidence>
<gene>
    <name evidence="1" type="ORF">NBR_LOCUS16364</name>
</gene>
<dbReference type="EMBL" id="UYSL01022161">
    <property type="protein sequence ID" value="VDL79959.1"/>
    <property type="molecule type" value="Genomic_DNA"/>
</dbReference>
<accession>A0A0N4YHL8</accession>
<dbReference type="WBParaSite" id="NBR_0001636301-mRNA-1">
    <property type="protein sequence ID" value="NBR_0001636301-mRNA-1"/>
    <property type="gene ID" value="NBR_0001636301"/>
</dbReference>
<protein>
    <submittedName>
        <fullName evidence="3">Secreted protein</fullName>
    </submittedName>
</protein>
<proteinExistence type="predicted"/>
<sequence>MPSRARAVAATFLGESGVFCRTLYNTIIIHHHDDDDEQVDDLEQPPRRAGFRSRINAAEARCGDDSSHLIARLDKNLWLFDDDDQTRRTNGAENRRRERGLNTFHLQLKLKADVFHQLYKIRNDPV</sequence>
<keyword evidence="2" id="KW-1185">Reference proteome</keyword>
<evidence type="ECO:0000313" key="1">
    <source>
        <dbReference type="EMBL" id="VDL79959.1"/>
    </source>
</evidence>
<dbReference type="Proteomes" id="UP000271162">
    <property type="component" value="Unassembled WGS sequence"/>
</dbReference>
<evidence type="ECO:0000313" key="2">
    <source>
        <dbReference type="Proteomes" id="UP000271162"/>
    </source>
</evidence>
<reference evidence="3" key="1">
    <citation type="submission" date="2017-02" db="UniProtKB">
        <authorList>
            <consortium name="WormBaseParasite"/>
        </authorList>
    </citation>
    <scope>IDENTIFICATION</scope>
</reference>
<dbReference type="AlphaFoldDB" id="A0A0N4YHL8"/>
<organism evidence="3">
    <name type="scientific">Nippostrongylus brasiliensis</name>
    <name type="common">Rat hookworm</name>
    <dbReference type="NCBI Taxonomy" id="27835"/>
    <lineage>
        <taxon>Eukaryota</taxon>
        <taxon>Metazoa</taxon>
        <taxon>Ecdysozoa</taxon>
        <taxon>Nematoda</taxon>
        <taxon>Chromadorea</taxon>
        <taxon>Rhabditida</taxon>
        <taxon>Rhabditina</taxon>
        <taxon>Rhabditomorpha</taxon>
        <taxon>Strongyloidea</taxon>
        <taxon>Heligmosomidae</taxon>
        <taxon>Nippostrongylus</taxon>
    </lineage>
</organism>
<reference evidence="1 2" key="2">
    <citation type="submission" date="2018-11" db="EMBL/GenBank/DDBJ databases">
        <authorList>
            <consortium name="Pathogen Informatics"/>
        </authorList>
    </citation>
    <scope>NUCLEOTIDE SEQUENCE [LARGE SCALE GENOMIC DNA]</scope>
</reference>